<evidence type="ECO:0000313" key="2">
    <source>
        <dbReference type="Proteomes" id="UP001642464"/>
    </source>
</evidence>
<gene>
    <name evidence="1" type="ORF">SCF082_LOCUS16211</name>
</gene>
<accession>A0ABP0KA36</accession>
<feature type="non-terminal residue" evidence="1">
    <location>
        <position position="448"/>
    </location>
</feature>
<sequence length="448" mass="50103">MPVAERNARLQEQQNRLKGIHFSPETEPSHKLVDLVCQMSTDQTLEWIPWEKLTSRASEVTHTQKDLKLAFDATGSLKVAHKDQTPDAAVTGELKVRQALNRRSRAFDLAKLCSFTRMEEWHERVFEVLQKEPAANAMPVTLQQVREADKTLFKKLSEKTRGRLTQAPDGTKPMDTFLDACMDSAEVQFCNTCGTALRHRQPWQRKRIEANDIHKDDPELSKILWETTMSEVEAGFLQVVLKDGAVLSGPLHRDFKESMKWKGLLKALGWKFSEDPKKALPFAEEVDVLGVRLSVGNLHQGAFAVENKPGRIEKISALIQEVATEGRISKRQAQVIHGNLNFAMSFVLGHTMKVAARAFACLTIDRSSPDTNQLVPLCEWTLDLLKVLKPRVTESSGSVRPVLIFTDAAYEGGLALAIIAGKPYTEEIPLTEVRQLCADFSGLPAILS</sequence>
<proteinExistence type="predicted"/>
<dbReference type="EMBL" id="CAXAMM010010463">
    <property type="protein sequence ID" value="CAK9023436.1"/>
    <property type="molecule type" value="Genomic_DNA"/>
</dbReference>
<reference evidence="1 2" key="1">
    <citation type="submission" date="2024-02" db="EMBL/GenBank/DDBJ databases">
        <authorList>
            <person name="Chen Y."/>
            <person name="Shah S."/>
            <person name="Dougan E. K."/>
            <person name="Thang M."/>
            <person name="Chan C."/>
        </authorList>
    </citation>
    <scope>NUCLEOTIDE SEQUENCE [LARGE SCALE GENOMIC DNA]</scope>
</reference>
<evidence type="ECO:0008006" key="3">
    <source>
        <dbReference type="Google" id="ProtNLM"/>
    </source>
</evidence>
<protein>
    <recommendedName>
        <fullName evidence="3">Reverse transcriptase/retrotransposon-derived protein RNase H-like domain-containing protein</fullName>
    </recommendedName>
</protein>
<comment type="caution">
    <text evidence="1">The sequence shown here is derived from an EMBL/GenBank/DDBJ whole genome shotgun (WGS) entry which is preliminary data.</text>
</comment>
<dbReference type="Proteomes" id="UP001642464">
    <property type="component" value="Unassembled WGS sequence"/>
</dbReference>
<organism evidence="1 2">
    <name type="scientific">Durusdinium trenchii</name>
    <dbReference type="NCBI Taxonomy" id="1381693"/>
    <lineage>
        <taxon>Eukaryota</taxon>
        <taxon>Sar</taxon>
        <taxon>Alveolata</taxon>
        <taxon>Dinophyceae</taxon>
        <taxon>Suessiales</taxon>
        <taxon>Symbiodiniaceae</taxon>
        <taxon>Durusdinium</taxon>
    </lineage>
</organism>
<evidence type="ECO:0000313" key="1">
    <source>
        <dbReference type="EMBL" id="CAK9023436.1"/>
    </source>
</evidence>
<keyword evidence="2" id="KW-1185">Reference proteome</keyword>
<name>A0ABP0KA36_9DINO</name>